<proteinExistence type="predicted"/>
<name>A0ABT2EJ50_9BACT</name>
<dbReference type="Proteomes" id="UP001204798">
    <property type="component" value="Unassembled WGS sequence"/>
</dbReference>
<gene>
    <name evidence="1" type="ORF">M2350_000374</name>
</gene>
<dbReference type="EMBL" id="JANUCP010000001">
    <property type="protein sequence ID" value="MCS3917977.1"/>
    <property type="molecule type" value="Genomic_DNA"/>
</dbReference>
<keyword evidence="2" id="KW-1185">Reference proteome</keyword>
<sequence>MAFRLLTIFATVLATITLWGCKYHRPVTMATFRTSLEERTEGQKLNAMKAARAVNGTVIPAGSTFSFNHRVGAWTRERGFVRAPVSLGGVLVPSWGGGVCQVSTTLYVAALLAGLEVLERHHHAIAPSYVPKGMDAAVAFGVADLRLRNPFPFPVQIRFEASENQLTCRIIGFMTPRQKRDWGHLRFQVRREILSPQRVRLWRLHYRDGKLVRRELCNESTYMR</sequence>
<reference evidence="1 2" key="1">
    <citation type="submission" date="2022-08" db="EMBL/GenBank/DDBJ databases">
        <title>Bacterial and archaeal communities from various locations to study Microbial Dark Matter (Phase II).</title>
        <authorList>
            <person name="Stepanauskas R."/>
        </authorList>
    </citation>
    <scope>NUCLEOTIDE SEQUENCE [LARGE SCALE GENOMIC DNA]</scope>
    <source>
        <strain evidence="1 2">PD1</strain>
    </source>
</reference>
<dbReference type="PANTHER" id="PTHR35788">
    <property type="entry name" value="EXPORTED PROTEIN-RELATED"/>
    <property type="match status" value="1"/>
</dbReference>
<organism evidence="1 2">
    <name type="scientific">Candidatus Fervidibacter sacchari</name>
    <dbReference type="NCBI Taxonomy" id="1448929"/>
    <lineage>
        <taxon>Bacteria</taxon>
        <taxon>Candidatus Fervidibacterota</taxon>
        <taxon>Candidatus Fervidibacter</taxon>
    </lineage>
</organism>
<dbReference type="PANTHER" id="PTHR35788:SF1">
    <property type="entry name" value="EXPORTED PROTEIN"/>
    <property type="match status" value="1"/>
</dbReference>
<dbReference type="Pfam" id="PF04294">
    <property type="entry name" value="VanW"/>
    <property type="match status" value="1"/>
</dbReference>
<dbReference type="InterPro" id="IPR052913">
    <property type="entry name" value="Glycopeptide_resist_protein"/>
</dbReference>
<accession>A0ABT2EJ50</accession>
<comment type="caution">
    <text evidence="1">The sequence shown here is derived from an EMBL/GenBank/DDBJ whole genome shotgun (WGS) entry which is preliminary data.</text>
</comment>
<evidence type="ECO:0000313" key="1">
    <source>
        <dbReference type="EMBL" id="MCS3917977.1"/>
    </source>
</evidence>
<protein>
    <submittedName>
        <fullName evidence="1">Vancomycin resistance protein YoaR</fullName>
    </submittedName>
</protein>
<evidence type="ECO:0000313" key="2">
    <source>
        <dbReference type="Proteomes" id="UP001204798"/>
    </source>
</evidence>
<dbReference type="InterPro" id="IPR007391">
    <property type="entry name" value="Vancomycin_resist_VanW"/>
</dbReference>
<dbReference type="RefSeq" id="WP_259092993.1">
    <property type="nucleotide sequence ID" value="NZ_CP130454.1"/>
</dbReference>